<evidence type="ECO:0000313" key="4">
    <source>
        <dbReference type="Proteomes" id="UP000632125"/>
    </source>
</evidence>
<keyword evidence="1" id="KW-0812">Transmembrane</keyword>
<dbReference type="SUPFAM" id="SSF52540">
    <property type="entry name" value="P-loop containing nucleoside triphosphate hydrolases"/>
    <property type="match status" value="1"/>
</dbReference>
<sequence length="175" mass="19368">MDLQKKFHTNNLFINGFGFLLVGVFFVSTSISVYNSEASIGAFAGLVSFLAQLTPMINNVGSTLKSFNINKNNINELLSFYQEYETNRMYAKNVKIQQPSSGGLIRLENVSFMFPNSEKYILHNVNLEIHPGETLAIVGLIGAGKTTLANIIAGFYEPTEGRIYINGVDYPPLSE</sequence>
<evidence type="ECO:0000259" key="2">
    <source>
        <dbReference type="Pfam" id="PF00005"/>
    </source>
</evidence>
<dbReference type="InterPro" id="IPR003439">
    <property type="entry name" value="ABC_transporter-like_ATP-bd"/>
</dbReference>
<dbReference type="InterPro" id="IPR027417">
    <property type="entry name" value="P-loop_NTPase"/>
</dbReference>
<dbReference type="EMBL" id="JACXIY010000014">
    <property type="protein sequence ID" value="MBD2869282.1"/>
    <property type="molecule type" value="Genomic_DNA"/>
</dbReference>
<keyword evidence="1" id="KW-1133">Transmembrane helix</keyword>
<comment type="caution">
    <text evidence="3">The sequence shown here is derived from an EMBL/GenBank/DDBJ whole genome shotgun (WGS) entry which is preliminary data.</text>
</comment>
<protein>
    <submittedName>
        <fullName evidence="3">ATP-binding cassette domain-containing protein</fullName>
    </submittedName>
</protein>
<dbReference type="RefSeq" id="WP_190861256.1">
    <property type="nucleotide sequence ID" value="NZ_JACXIY010000014.1"/>
</dbReference>
<feature type="transmembrane region" description="Helical" evidence="1">
    <location>
        <begin position="12"/>
        <end position="34"/>
    </location>
</feature>
<dbReference type="AlphaFoldDB" id="A0A927H698"/>
<dbReference type="InterPro" id="IPR039421">
    <property type="entry name" value="Type_1_exporter"/>
</dbReference>
<keyword evidence="3" id="KW-0547">Nucleotide-binding</keyword>
<dbReference type="PANTHER" id="PTHR24221:SF654">
    <property type="entry name" value="ATP-BINDING CASSETTE SUB-FAMILY B MEMBER 6"/>
    <property type="match status" value="1"/>
</dbReference>
<proteinExistence type="predicted"/>
<dbReference type="GO" id="GO:0016887">
    <property type="term" value="F:ATP hydrolysis activity"/>
    <property type="evidence" value="ECO:0007669"/>
    <property type="project" value="InterPro"/>
</dbReference>
<dbReference type="Gene3D" id="3.40.50.300">
    <property type="entry name" value="P-loop containing nucleotide triphosphate hydrolases"/>
    <property type="match status" value="1"/>
</dbReference>
<reference evidence="3" key="1">
    <citation type="submission" date="2020-09" db="EMBL/GenBank/DDBJ databases">
        <title>A novel bacterium of genus Paenibacillus, isolated from South China Sea.</title>
        <authorList>
            <person name="Huang H."/>
            <person name="Mo K."/>
            <person name="Hu Y."/>
        </authorList>
    </citation>
    <scope>NUCLEOTIDE SEQUENCE</scope>
    <source>
        <strain evidence="3">IB182493</strain>
    </source>
</reference>
<dbReference type="GO" id="GO:0005524">
    <property type="term" value="F:ATP binding"/>
    <property type="evidence" value="ECO:0007669"/>
    <property type="project" value="UniProtKB-KW"/>
</dbReference>
<keyword evidence="1" id="KW-0472">Membrane</keyword>
<feature type="transmembrane region" description="Helical" evidence="1">
    <location>
        <begin position="40"/>
        <end position="61"/>
    </location>
</feature>
<organism evidence="3 4">
    <name type="scientific">Paenibacillus arenilitoris</name>
    <dbReference type="NCBI Taxonomy" id="2772299"/>
    <lineage>
        <taxon>Bacteria</taxon>
        <taxon>Bacillati</taxon>
        <taxon>Bacillota</taxon>
        <taxon>Bacilli</taxon>
        <taxon>Bacillales</taxon>
        <taxon>Paenibacillaceae</taxon>
        <taxon>Paenibacillus</taxon>
    </lineage>
</organism>
<dbReference type="GO" id="GO:0042626">
    <property type="term" value="F:ATPase-coupled transmembrane transporter activity"/>
    <property type="evidence" value="ECO:0007669"/>
    <property type="project" value="TreeGrafter"/>
</dbReference>
<dbReference type="PANTHER" id="PTHR24221">
    <property type="entry name" value="ATP-BINDING CASSETTE SUB-FAMILY B"/>
    <property type="match status" value="1"/>
</dbReference>
<dbReference type="Pfam" id="PF00005">
    <property type="entry name" value="ABC_tran"/>
    <property type="match status" value="1"/>
</dbReference>
<keyword evidence="4" id="KW-1185">Reference proteome</keyword>
<dbReference type="Proteomes" id="UP000632125">
    <property type="component" value="Unassembled WGS sequence"/>
</dbReference>
<name>A0A927H698_9BACL</name>
<accession>A0A927H698</accession>
<evidence type="ECO:0000313" key="3">
    <source>
        <dbReference type="EMBL" id="MBD2869282.1"/>
    </source>
</evidence>
<feature type="domain" description="ABC transporter" evidence="2">
    <location>
        <begin position="122"/>
        <end position="169"/>
    </location>
</feature>
<evidence type="ECO:0000256" key="1">
    <source>
        <dbReference type="SAM" id="Phobius"/>
    </source>
</evidence>
<gene>
    <name evidence="3" type="ORF">IDH41_11900</name>
</gene>
<keyword evidence="3" id="KW-0067">ATP-binding</keyword>